<proteinExistence type="inferred from homology"/>
<dbReference type="GO" id="GO:0005975">
    <property type="term" value="P:carbohydrate metabolic process"/>
    <property type="evidence" value="ECO:0007669"/>
    <property type="project" value="InterPro"/>
</dbReference>
<dbReference type="EMBL" id="JABAIL010000003">
    <property type="protein sequence ID" value="NLR91696.1"/>
    <property type="molecule type" value="Genomic_DNA"/>
</dbReference>
<keyword evidence="6" id="KW-1185">Reference proteome</keyword>
<sequence>MTTTLKKEITEELYHILDFWGENTVDLEYGGFYGEINNSLEINKKADKSLVLNARLLWSFSAGYIQTQKEEYLTLAKRAYNYLIQYFLDPEYGGFYWAVDYKGNLTSDRKQTYAQGFAIYGLSEYYRASTDNTALKHAIDCYEVVKKYTYDNDHKGYIEALDRKWQSIDDMRLSEKDANFPKSMNTHLHILEPFTNLYRVWKNTQLKEDISELIDIFSNNILNKKNTHLDLFFEMDWQTPASVISYGHDIEGAWLLDEAAQIIGEKKEATKSIAMKMVDTCLVEGFAKNGAVLNELEEGQLHKDFDWWPQAEALVGLVMAYNYSQDQVYMDQALLTWEYIKKQIIDTEKGEWFWGREADGSVKDTYKAGFWKCPYHNSRACIEVINRLN</sequence>
<keyword evidence="3 4" id="KW-0413">Isomerase</keyword>
<gene>
    <name evidence="5" type="ORF">HGP29_10790</name>
</gene>
<dbReference type="PANTHER" id="PTHR15108">
    <property type="entry name" value="N-ACYLGLUCOSAMINE-2-EPIMERASE"/>
    <property type="match status" value="1"/>
</dbReference>
<dbReference type="Proteomes" id="UP000585050">
    <property type="component" value="Unassembled WGS sequence"/>
</dbReference>
<comment type="function">
    <text evidence="4">Catalyzes the reversible epimerization of cellobiose to 4-O-beta-D-glucopyranosyl-D-mannose (Glc-Man).</text>
</comment>
<evidence type="ECO:0000256" key="2">
    <source>
        <dbReference type="ARBA" id="ARBA00008558"/>
    </source>
</evidence>
<dbReference type="Pfam" id="PF07221">
    <property type="entry name" value="GlcNAc_2-epim"/>
    <property type="match status" value="1"/>
</dbReference>
<organism evidence="5 6">
    <name type="scientific">Flammeovirga agarivorans</name>
    <dbReference type="NCBI Taxonomy" id="2726742"/>
    <lineage>
        <taxon>Bacteria</taxon>
        <taxon>Pseudomonadati</taxon>
        <taxon>Bacteroidota</taxon>
        <taxon>Cytophagia</taxon>
        <taxon>Cytophagales</taxon>
        <taxon>Flammeovirgaceae</taxon>
        <taxon>Flammeovirga</taxon>
    </lineage>
</organism>
<evidence type="ECO:0000256" key="4">
    <source>
        <dbReference type="HAMAP-Rule" id="MF_00929"/>
    </source>
</evidence>
<comment type="caution">
    <text evidence="5">The sequence shown here is derived from an EMBL/GenBank/DDBJ whole genome shotgun (WGS) entry which is preliminary data.</text>
</comment>
<comment type="similarity">
    <text evidence="4">Belongs to the cellobiose 2-epimerase family.</text>
</comment>
<dbReference type="InterPro" id="IPR028584">
    <property type="entry name" value="Cellobiose_2_epim"/>
</dbReference>
<dbReference type="HAMAP" id="MF_00929">
    <property type="entry name" value="Cellobiose_2_epim"/>
    <property type="match status" value="1"/>
</dbReference>
<dbReference type="GO" id="GO:0047736">
    <property type="term" value="F:cellobiose epimerase activity"/>
    <property type="evidence" value="ECO:0007669"/>
    <property type="project" value="UniProtKB-UniRule"/>
</dbReference>
<comment type="catalytic activity">
    <reaction evidence="1 4">
        <text>D-cellobiose = beta-D-glucosyl-(1-&gt;4)-D-mannopyranose</text>
        <dbReference type="Rhea" id="RHEA:23384"/>
        <dbReference type="ChEBI" id="CHEBI:17057"/>
        <dbReference type="ChEBI" id="CHEBI:47931"/>
        <dbReference type="EC" id="5.1.3.11"/>
    </reaction>
</comment>
<name>A0A7X8XVX1_9BACT</name>
<dbReference type="EC" id="5.1.3.11" evidence="4"/>
<dbReference type="AlphaFoldDB" id="A0A7X8XVX1"/>
<protein>
    <recommendedName>
        <fullName evidence="4">Cellobiose 2-epimerase</fullName>
        <shortName evidence="4">CE</shortName>
        <ecNumber evidence="4">5.1.3.11</ecNumber>
    </recommendedName>
</protein>
<dbReference type="InterPro" id="IPR012341">
    <property type="entry name" value="6hp_glycosidase-like_sf"/>
</dbReference>
<dbReference type="InterPro" id="IPR008928">
    <property type="entry name" value="6-hairpin_glycosidase_sf"/>
</dbReference>
<evidence type="ECO:0000313" key="6">
    <source>
        <dbReference type="Proteomes" id="UP000585050"/>
    </source>
</evidence>
<evidence type="ECO:0000313" key="5">
    <source>
        <dbReference type="EMBL" id="NLR91696.1"/>
    </source>
</evidence>
<dbReference type="InterPro" id="IPR010819">
    <property type="entry name" value="AGE/CE"/>
</dbReference>
<dbReference type="Gene3D" id="1.50.10.10">
    <property type="match status" value="1"/>
</dbReference>
<dbReference type="RefSeq" id="WP_168882411.1">
    <property type="nucleotide sequence ID" value="NZ_JABAIL010000003.1"/>
</dbReference>
<evidence type="ECO:0000256" key="3">
    <source>
        <dbReference type="ARBA" id="ARBA00023235"/>
    </source>
</evidence>
<reference evidence="5 6" key="1">
    <citation type="submission" date="2020-04" db="EMBL/GenBank/DDBJ databases">
        <title>Flammeovirga sp. SR4, a novel species isolated from seawater.</title>
        <authorList>
            <person name="Wang X."/>
        </authorList>
    </citation>
    <scope>NUCLEOTIDE SEQUENCE [LARGE SCALE GENOMIC DNA]</scope>
    <source>
        <strain evidence="5 6">SR4</strain>
    </source>
</reference>
<dbReference type="SUPFAM" id="SSF48208">
    <property type="entry name" value="Six-hairpin glycosidases"/>
    <property type="match status" value="1"/>
</dbReference>
<accession>A0A7X8XVX1</accession>
<comment type="similarity">
    <text evidence="2">Belongs to the N-acylglucosamine 2-epimerase family.</text>
</comment>
<evidence type="ECO:0000256" key="1">
    <source>
        <dbReference type="ARBA" id="ARBA00001470"/>
    </source>
</evidence>